<dbReference type="Gene3D" id="3.30.1370.140">
    <property type="entry name" value="HupH hydrogenase expression protein, C-terminal domain"/>
    <property type="match status" value="2"/>
</dbReference>
<organism evidence="3 4">
    <name type="scientific">Sutterella parvirubra YIT 11816</name>
    <dbReference type="NCBI Taxonomy" id="762967"/>
    <lineage>
        <taxon>Bacteria</taxon>
        <taxon>Pseudomonadati</taxon>
        <taxon>Pseudomonadota</taxon>
        <taxon>Betaproteobacteria</taxon>
        <taxon>Burkholderiales</taxon>
        <taxon>Sutterellaceae</taxon>
        <taxon>Sutterella</taxon>
    </lineage>
</organism>
<dbReference type="RefSeq" id="WP_008540827.1">
    <property type="nucleotide sequence ID" value="NZ_JH604872.1"/>
</dbReference>
<keyword evidence="4" id="KW-1185">Reference proteome</keyword>
<name>H3KCA7_9BURK</name>
<protein>
    <submittedName>
        <fullName evidence="3">HupH hydrogenase expression protein, conserved region</fullName>
    </submittedName>
</protein>
<dbReference type="Pfam" id="PF04809">
    <property type="entry name" value="HupH_C"/>
    <property type="match status" value="1"/>
</dbReference>
<reference evidence="3 4" key="1">
    <citation type="submission" date="2011-11" db="EMBL/GenBank/DDBJ databases">
        <authorList>
            <person name="Weinstock G."/>
            <person name="Sodergren E."/>
            <person name="Clifton S."/>
            <person name="Fulton L."/>
            <person name="Fulton B."/>
            <person name="Courtney L."/>
            <person name="Fronick C."/>
            <person name="Harrison M."/>
            <person name="Strong C."/>
            <person name="Farmer C."/>
            <person name="Delahaunty K."/>
            <person name="Markovic C."/>
            <person name="Hall O."/>
            <person name="Minx P."/>
            <person name="Tomlinson C."/>
            <person name="Mitreva M."/>
            <person name="Hou S."/>
            <person name="Chen J."/>
            <person name="Wollam A."/>
            <person name="Pepin K.H."/>
            <person name="Johnson M."/>
            <person name="Bhonagiri V."/>
            <person name="Zhang X."/>
            <person name="Suruliraj S."/>
            <person name="Warren W."/>
            <person name="Chinwalla A."/>
            <person name="Mardis E.R."/>
            <person name="Wilson R.K."/>
        </authorList>
    </citation>
    <scope>NUCLEOTIDE SEQUENCE [LARGE SCALE GENOMIC DNA]</scope>
    <source>
        <strain evidence="3 4">YIT 11816</strain>
    </source>
</reference>
<sequence length="277" mass="30302">MASEWMVNAERWNAVDKLPPDVARRAAQQTVTFLETVRDLAQAYLEGPDEKEPLHHVWDFSEMDGATLDFLLATIGEGEVRITLCGGEAKVGDTGVPGLWRVENGKAGAGSFVLARLPRCVTVLANTGLDAVPDVVNRGPDVFAAPAIIEELRHQIREADFSVMPEDPVFAIELTRQPMSPGDRTALYSTLGRGKVDVELRGFSDSRIQQTAIRGLWHSTITNNIGKTLMESYVVAQIPPEVPIANEEFKDTVTKCGELIDWVSQDLERGVFGGTTA</sequence>
<dbReference type="InterPro" id="IPR038527">
    <property type="entry name" value="HupH_C_sf"/>
</dbReference>
<dbReference type="STRING" id="762967.HMPREF9440_00357"/>
<comment type="similarity">
    <text evidence="1">Belongs to the HupH/HyaF family.</text>
</comment>
<dbReference type="PATRIC" id="fig|762967.3.peg.300"/>
<feature type="domain" description="HupH hydrogenase expression protein C-terminal" evidence="2">
    <location>
        <begin position="142"/>
        <end position="263"/>
    </location>
</feature>
<dbReference type="OrthoDB" id="9155296at2"/>
<dbReference type="AlphaFoldDB" id="H3KCA7"/>
<accession>H3KCA7</accession>
<gene>
    <name evidence="3" type="ORF">HMPREF9440_00357</name>
</gene>
<evidence type="ECO:0000256" key="1">
    <source>
        <dbReference type="ARBA" id="ARBA00010832"/>
    </source>
</evidence>
<evidence type="ECO:0000259" key="2">
    <source>
        <dbReference type="Pfam" id="PF04809"/>
    </source>
</evidence>
<proteinExistence type="inferred from homology"/>
<dbReference type="Proteomes" id="UP000004956">
    <property type="component" value="Unassembled WGS sequence"/>
</dbReference>
<dbReference type="InterPro" id="IPR006894">
    <property type="entry name" value="HupH_Hydgase_express_prot_C"/>
</dbReference>
<comment type="caution">
    <text evidence="3">The sequence shown here is derived from an EMBL/GenBank/DDBJ whole genome shotgun (WGS) entry which is preliminary data.</text>
</comment>
<dbReference type="HOGENOM" id="CLU_1004462_0_0_4"/>
<dbReference type="EMBL" id="AFBQ01000042">
    <property type="protein sequence ID" value="EHY32255.1"/>
    <property type="molecule type" value="Genomic_DNA"/>
</dbReference>
<evidence type="ECO:0000313" key="3">
    <source>
        <dbReference type="EMBL" id="EHY32255.1"/>
    </source>
</evidence>
<evidence type="ECO:0000313" key="4">
    <source>
        <dbReference type="Proteomes" id="UP000004956"/>
    </source>
</evidence>